<organism evidence="2 3">
    <name type="scientific">Micromonospora sicca</name>
    <dbReference type="NCBI Taxonomy" id="2202420"/>
    <lineage>
        <taxon>Bacteria</taxon>
        <taxon>Bacillati</taxon>
        <taxon>Actinomycetota</taxon>
        <taxon>Actinomycetes</taxon>
        <taxon>Micromonosporales</taxon>
        <taxon>Micromonosporaceae</taxon>
        <taxon>Micromonospora</taxon>
    </lineage>
</organism>
<protein>
    <submittedName>
        <fullName evidence="2">Uncharacterized protein</fullName>
    </submittedName>
</protein>
<evidence type="ECO:0000313" key="2">
    <source>
        <dbReference type="EMBL" id="MDZ5490982.1"/>
    </source>
</evidence>
<dbReference type="RefSeq" id="WP_322441032.1">
    <property type="nucleotide sequence ID" value="NZ_JAXOTQ010000018.1"/>
</dbReference>
<name>A0ABU5JEU4_9ACTN</name>
<dbReference type="Proteomes" id="UP001290101">
    <property type="component" value="Unassembled WGS sequence"/>
</dbReference>
<sequence>MDSFLTANGLRDALTGSSRVGGPDQERPFTNRSPWMDNEIISELGWQIGPDQRFQKFGVGRGGRYTVFALVRHVPDSTGVQAYVYAFHGG</sequence>
<accession>A0ABU5JEU4</accession>
<dbReference type="EMBL" id="JAXOTQ010000018">
    <property type="protein sequence ID" value="MDZ5490982.1"/>
    <property type="molecule type" value="Genomic_DNA"/>
</dbReference>
<keyword evidence="3" id="KW-1185">Reference proteome</keyword>
<gene>
    <name evidence="2" type="ORF">U2F25_16180</name>
</gene>
<feature type="region of interest" description="Disordered" evidence="1">
    <location>
        <begin position="1"/>
        <end position="33"/>
    </location>
</feature>
<proteinExistence type="predicted"/>
<reference evidence="2 3" key="1">
    <citation type="submission" date="2023-12" db="EMBL/GenBank/DDBJ databases">
        <title>Micromonospora sp. nov., isolated from Atacama Desert.</title>
        <authorList>
            <person name="Carro L."/>
            <person name="Golinska P."/>
            <person name="Klenk H.-P."/>
            <person name="Goodfellow M."/>
        </authorList>
    </citation>
    <scope>NUCLEOTIDE SEQUENCE [LARGE SCALE GENOMIC DNA]</scope>
    <source>
        <strain evidence="2 3">4G53</strain>
    </source>
</reference>
<evidence type="ECO:0000256" key="1">
    <source>
        <dbReference type="SAM" id="MobiDB-lite"/>
    </source>
</evidence>
<comment type="caution">
    <text evidence="2">The sequence shown here is derived from an EMBL/GenBank/DDBJ whole genome shotgun (WGS) entry which is preliminary data.</text>
</comment>
<evidence type="ECO:0000313" key="3">
    <source>
        <dbReference type="Proteomes" id="UP001290101"/>
    </source>
</evidence>